<keyword evidence="4" id="KW-1185">Reference proteome</keyword>
<evidence type="ECO:0000259" key="1">
    <source>
        <dbReference type="Pfam" id="PF02470"/>
    </source>
</evidence>
<dbReference type="NCBIfam" id="TIGR00996">
    <property type="entry name" value="Mtu_fam_mce"/>
    <property type="match status" value="1"/>
</dbReference>
<protein>
    <submittedName>
        <fullName evidence="3">MCE family protein</fullName>
    </submittedName>
</protein>
<evidence type="ECO:0000313" key="4">
    <source>
        <dbReference type="Proteomes" id="UP001183388"/>
    </source>
</evidence>
<dbReference type="RefSeq" id="WP_311630899.1">
    <property type="nucleotide sequence ID" value="NZ_JAVREN010000016.1"/>
</dbReference>
<sequence length="352" mass="37375">MRRLFTRTRLLLALAGVVVLVLLANLVGVINLFGSGTKEYIAYFDRTVGVRPGSDVRILGVRVGEVNSVTPEGTQVRVSVSVDEDVEIPAEAQVAVIYPSIVADRYIQFTPAYTGGEVMEDGAVVPLERTAIPLEVDDLYESLTEISDALGPEGANADGALTDLLNVGAENLDGRGREMANMIDQFSGAAGTIGDSSDNLFATIESLAEFTSMLEENDDGVRQAEEQLADVASFLAEDRDELAAALDQLSTALGQVESFIGDNRQALTANVNQLADLTQSLVDQRASLAEALDAAPNAVGNVLNAYNPRTRAFDTRGNLNEVSMVPLTTSESTMLLPLSGGNGYRLEEGGAE</sequence>
<feature type="domain" description="Mce/MlaD" evidence="1">
    <location>
        <begin position="37"/>
        <end position="111"/>
    </location>
</feature>
<organism evidence="3 4">
    <name type="scientific">Streptomyces boetiae</name>
    <dbReference type="NCBI Taxonomy" id="3075541"/>
    <lineage>
        <taxon>Bacteria</taxon>
        <taxon>Bacillati</taxon>
        <taxon>Actinomycetota</taxon>
        <taxon>Actinomycetes</taxon>
        <taxon>Kitasatosporales</taxon>
        <taxon>Streptomycetaceae</taxon>
        <taxon>Streptomyces</taxon>
    </lineage>
</organism>
<dbReference type="Pfam" id="PF11887">
    <property type="entry name" value="Mce4_CUP1"/>
    <property type="match status" value="1"/>
</dbReference>
<feature type="domain" description="Mammalian cell entry C-terminal" evidence="2">
    <location>
        <begin position="118"/>
        <end position="306"/>
    </location>
</feature>
<evidence type="ECO:0000313" key="3">
    <source>
        <dbReference type="EMBL" id="MDT0307947.1"/>
    </source>
</evidence>
<accession>A0ABU2L8X2</accession>
<dbReference type="InterPro" id="IPR003399">
    <property type="entry name" value="Mce/MlaD"/>
</dbReference>
<gene>
    <name evidence="3" type="ORF">RM780_13370</name>
</gene>
<dbReference type="PANTHER" id="PTHR33371:SF4">
    <property type="entry name" value="INTERMEMBRANE PHOSPHOLIPID TRANSPORT SYSTEM BINDING PROTEIN MLAD"/>
    <property type="match status" value="1"/>
</dbReference>
<dbReference type="InterPro" id="IPR024516">
    <property type="entry name" value="Mce_C"/>
</dbReference>
<dbReference type="InterPro" id="IPR052336">
    <property type="entry name" value="MlaD_Phospholipid_Transporter"/>
</dbReference>
<dbReference type="EMBL" id="JAVREN010000016">
    <property type="protein sequence ID" value="MDT0307947.1"/>
    <property type="molecule type" value="Genomic_DNA"/>
</dbReference>
<name>A0ABU2L8X2_9ACTN</name>
<dbReference type="Proteomes" id="UP001183388">
    <property type="component" value="Unassembled WGS sequence"/>
</dbReference>
<dbReference type="PANTHER" id="PTHR33371">
    <property type="entry name" value="INTERMEMBRANE PHOSPHOLIPID TRANSPORT SYSTEM BINDING PROTEIN MLAD-RELATED"/>
    <property type="match status" value="1"/>
</dbReference>
<dbReference type="InterPro" id="IPR005693">
    <property type="entry name" value="Mce"/>
</dbReference>
<evidence type="ECO:0000259" key="2">
    <source>
        <dbReference type="Pfam" id="PF11887"/>
    </source>
</evidence>
<comment type="caution">
    <text evidence="3">The sequence shown here is derived from an EMBL/GenBank/DDBJ whole genome shotgun (WGS) entry which is preliminary data.</text>
</comment>
<reference evidence="4" key="1">
    <citation type="submission" date="2023-07" db="EMBL/GenBank/DDBJ databases">
        <title>30 novel species of actinomycetes from the DSMZ collection.</title>
        <authorList>
            <person name="Nouioui I."/>
        </authorList>
    </citation>
    <scope>NUCLEOTIDE SEQUENCE [LARGE SCALE GENOMIC DNA]</scope>
    <source>
        <strain evidence="4">DSM 44917</strain>
    </source>
</reference>
<dbReference type="Pfam" id="PF02470">
    <property type="entry name" value="MlaD"/>
    <property type="match status" value="1"/>
</dbReference>
<proteinExistence type="predicted"/>